<dbReference type="Pfam" id="PF00076">
    <property type="entry name" value="RRM_1"/>
    <property type="match status" value="1"/>
</dbReference>
<dbReference type="Gene3D" id="3.30.70.330">
    <property type="match status" value="1"/>
</dbReference>
<accession>A0AAD5IB31</accession>
<dbReference type="SUPFAM" id="SSF54928">
    <property type="entry name" value="RNA-binding domain, RBD"/>
    <property type="match status" value="1"/>
</dbReference>
<dbReference type="AlphaFoldDB" id="A0AAD5IB31"/>
<evidence type="ECO:0000313" key="5">
    <source>
        <dbReference type="EMBL" id="KAI9157768.1"/>
    </source>
</evidence>
<feature type="compositionally biased region" description="Basic and acidic residues" evidence="3">
    <location>
        <begin position="41"/>
        <end position="52"/>
    </location>
</feature>
<evidence type="ECO:0000256" key="2">
    <source>
        <dbReference type="PROSITE-ProRule" id="PRU00176"/>
    </source>
</evidence>
<evidence type="ECO:0000259" key="4">
    <source>
        <dbReference type="PROSITE" id="PS50102"/>
    </source>
</evidence>
<protein>
    <recommendedName>
        <fullName evidence="4">RRM domain-containing protein</fullName>
    </recommendedName>
</protein>
<dbReference type="InterPro" id="IPR025715">
    <property type="entry name" value="FoP_C"/>
</dbReference>
<keyword evidence="6" id="KW-1185">Reference proteome</keyword>
<gene>
    <name evidence="5" type="ORF">LWI28_027632</name>
</gene>
<feature type="region of interest" description="Disordered" evidence="3">
    <location>
        <begin position="185"/>
        <end position="211"/>
    </location>
</feature>
<evidence type="ECO:0000313" key="6">
    <source>
        <dbReference type="Proteomes" id="UP001064489"/>
    </source>
</evidence>
<dbReference type="InterPro" id="IPR000504">
    <property type="entry name" value="RRM_dom"/>
</dbReference>
<dbReference type="PROSITE" id="PS50102">
    <property type="entry name" value="RRM"/>
    <property type="match status" value="1"/>
</dbReference>
<keyword evidence="1 2" id="KW-0694">RNA-binding</keyword>
<feature type="region of interest" description="Disordered" evidence="3">
    <location>
        <begin position="33"/>
        <end position="63"/>
    </location>
</feature>
<dbReference type="SMART" id="SM00360">
    <property type="entry name" value="RRM"/>
    <property type="match status" value="1"/>
</dbReference>
<proteinExistence type="predicted"/>
<evidence type="ECO:0000256" key="1">
    <source>
        <dbReference type="ARBA" id="ARBA00022884"/>
    </source>
</evidence>
<dbReference type="InterPro" id="IPR035979">
    <property type="entry name" value="RBD_domain_sf"/>
</dbReference>
<dbReference type="InterPro" id="IPR012677">
    <property type="entry name" value="Nucleotide-bd_a/b_plait_sf"/>
</dbReference>
<dbReference type="EMBL" id="JAJSOW010000107">
    <property type="protein sequence ID" value="KAI9157768.1"/>
    <property type="molecule type" value="Genomic_DNA"/>
</dbReference>
<organism evidence="5 6">
    <name type="scientific">Acer negundo</name>
    <name type="common">Box elder</name>
    <dbReference type="NCBI Taxonomy" id="4023"/>
    <lineage>
        <taxon>Eukaryota</taxon>
        <taxon>Viridiplantae</taxon>
        <taxon>Streptophyta</taxon>
        <taxon>Embryophyta</taxon>
        <taxon>Tracheophyta</taxon>
        <taxon>Spermatophyta</taxon>
        <taxon>Magnoliopsida</taxon>
        <taxon>eudicotyledons</taxon>
        <taxon>Gunneridae</taxon>
        <taxon>Pentapetalae</taxon>
        <taxon>rosids</taxon>
        <taxon>malvids</taxon>
        <taxon>Sapindales</taxon>
        <taxon>Sapindaceae</taxon>
        <taxon>Hippocastanoideae</taxon>
        <taxon>Acereae</taxon>
        <taxon>Acer</taxon>
    </lineage>
</organism>
<name>A0AAD5IB31_ACENE</name>
<sequence>MPSSLDMSLDDIIRENSRSEEHNRHFRVGRTAFVSRSGPGPDRRFPNRDPIRTRPYPAVPARPMQVKPGRVTWQKQMMPSGEINRESEAKLYISNLDYDVSNHDIKLLFSEIGELIRYSIHYDKSGRSKGTAEVIFSSQANALAAIRRYNNMKLDGKPMKIELVGESVVANNACIRELVHVHGNDARARGTGGGRESARVHKPGNQNHPSKKLTAQDLDAELEKYHLKAKRIK</sequence>
<dbReference type="PANTHER" id="PTHR19965:SF35">
    <property type="entry name" value="RNA ANNEALING PROTEIN YRA1"/>
    <property type="match status" value="1"/>
</dbReference>
<dbReference type="Pfam" id="PF13865">
    <property type="entry name" value="FoP_duplication"/>
    <property type="match status" value="1"/>
</dbReference>
<dbReference type="GO" id="GO:0003729">
    <property type="term" value="F:mRNA binding"/>
    <property type="evidence" value="ECO:0007669"/>
    <property type="project" value="TreeGrafter"/>
</dbReference>
<dbReference type="PANTHER" id="PTHR19965">
    <property type="entry name" value="RNA AND EXPORT FACTOR BINDING PROTEIN"/>
    <property type="match status" value="1"/>
</dbReference>
<comment type="caution">
    <text evidence="5">The sequence shown here is derived from an EMBL/GenBank/DDBJ whole genome shotgun (WGS) entry which is preliminary data.</text>
</comment>
<dbReference type="Proteomes" id="UP001064489">
    <property type="component" value="Chromosome 12"/>
</dbReference>
<evidence type="ECO:0000256" key="3">
    <source>
        <dbReference type="SAM" id="MobiDB-lite"/>
    </source>
</evidence>
<dbReference type="InterPro" id="IPR051229">
    <property type="entry name" value="ALYREF_mRNA_export"/>
</dbReference>
<reference evidence="5" key="1">
    <citation type="journal article" date="2022" name="Plant J.">
        <title>Strategies of tolerance reflected in two North American maple genomes.</title>
        <authorList>
            <person name="McEvoy S.L."/>
            <person name="Sezen U.U."/>
            <person name="Trouern-Trend A."/>
            <person name="McMahon S.M."/>
            <person name="Schaberg P.G."/>
            <person name="Yang J."/>
            <person name="Wegrzyn J.L."/>
            <person name="Swenson N.G."/>
        </authorList>
    </citation>
    <scope>NUCLEOTIDE SEQUENCE</scope>
    <source>
        <strain evidence="5">91603</strain>
    </source>
</reference>
<dbReference type="GO" id="GO:0006406">
    <property type="term" value="P:mRNA export from nucleus"/>
    <property type="evidence" value="ECO:0007669"/>
    <property type="project" value="TreeGrafter"/>
</dbReference>
<feature type="domain" description="RRM" evidence="4">
    <location>
        <begin position="89"/>
        <end position="166"/>
    </location>
</feature>
<reference evidence="5" key="2">
    <citation type="submission" date="2023-02" db="EMBL/GenBank/DDBJ databases">
        <authorList>
            <person name="Swenson N.G."/>
            <person name="Wegrzyn J.L."/>
            <person name="Mcevoy S.L."/>
        </authorList>
    </citation>
    <scope>NUCLEOTIDE SEQUENCE</scope>
    <source>
        <strain evidence="5">91603</strain>
        <tissue evidence="5">Leaf</tissue>
    </source>
</reference>
<dbReference type="GO" id="GO:0005634">
    <property type="term" value="C:nucleus"/>
    <property type="evidence" value="ECO:0007669"/>
    <property type="project" value="TreeGrafter"/>
</dbReference>
<dbReference type="CDD" id="cd12680">
    <property type="entry name" value="RRM_THOC4"/>
    <property type="match status" value="1"/>
</dbReference>